<gene>
    <name evidence="1" type="ORF">ECPE_LOCUS16510</name>
</gene>
<dbReference type="WBParaSite" id="ECPE_0001655301-mRNA-1">
    <property type="protein sequence ID" value="ECPE_0001655301-mRNA-1"/>
    <property type="gene ID" value="ECPE_0001655301"/>
</dbReference>
<dbReference type="Proteomes" id="UP000272942">
    <property type="component" value="Unassembled WGS sequence"/>
</dbReference>
<reference evidence="3" key="1">
    <citation type="submission" date="2016-06" db="UniProtKB">
        <authorList>
            <consortium name="WormBaseParasite"/>
        </authorList>
    </citation>
    <scope>IDENTIFICATION</scope>
</reference>
<dbReference type="EMBL" id="UZAN01064665">
    <property type="protein sequence ID" value="VDP93782.1"/>
    <property type="molecule type" value="Genomic_DNA"/>
</dbReference>
<dbReference type="OrthoDB" id="10056483at2759"/>
<organism evidence="3">
    <name type="scientific">Echinostoma caproni</name>
    <dbReference type="NCBI Taxonomy" id="27848"/>
    <lineage>
        <taxon>Eukaryota</taxon>
        <taxon>Metazoa</taxon>
        <taxon>Spiralia</taxon>
        <taxon>Lophotrochozoa</taxon>
        <taxon>Platyhelminthes</taxon>
        <taxon>Trematoda</taxon>
        <taxon>Digenea</taxon>
        <taxon>Plagiorchiida</taxon>
        <taxon>Echinostomata</taxon>
        <taxon>Echinostomatoidea</taxon>
        <taxon>Echinostomatidae</taxon>
        <taxon>Echinostoma</taxon>
    </lineage>
</organism>
<evidence type="ECO:0000313" key="1">
    <source>
        <dbReference type="EMBL" id="VDP93782.1"/>
    </source>
</evidence>
<protein>
    <submittedName>
        <fullName evidence="3">DNA-directed RNA polymerase</fullName>
    </submittedName>
</protein>
<keyword evidence="2" id="KW-1185">Reference proteome</keyword>
<name>A0A183BBC5_9TREM</name>
<evidence type="ECO:0000313" key="3">
    <source>
        <dbReference type="WBParaSite" id="ECPE_0001655301-mRNA-1"/>
    </source>
</evidence>
<reference evidence="1 2" key="2">
    <citation type="submission" date="2018-11" db="EMBL/GenBank/DDBJ databases">
        <authorList>
            <consortium name="Pathogen Informatics"/>
        </authorList>
    </citation>
    <scope>NUCLEOTIDE SEQUENCE [LARGE SCALE GENOMIC DNA]</scope>
    <source>
        <strain evidence="1 2">Egypt</strain>
    </source>
</reference>
<evidence type="ECO:0000313" key="2">
    <source>
        <dbReference type="Proteomes" id="UP000272942"/>
    </source>
</evidence>
<accession>A0A183BBC5</accession>
<proteinExistence type="predicted"/>
<dbReference type="AlphaFoldDB" id="A0A183BBC5"/>
<sequence length="72" mass="8003">MPRILNRGSSPSEIDEIQLSEEMVHQHLEHLDVRKMAGPDEIHPAITKPIADILAGPVYKLRKASIDQGVLP</sequence>